<dbReference type="Proteomes" id="UP000014480">
    <property type="component" value="Unassembled WGS sequence"/>
</dbReference>
<protein>
    <submittedName>
        <fullName evidence="2">Oxidoreductase andH</fullName>
    </submittedName>
</protein>
<proteinExistence type="predicted"/>
<keyword evidence="3" id="KW-1185">Reference proteome</keyword>
<dbReference type="PANTHER" id="PTHR47534:SF3">
    <property type="entry name" value="ALCOHOL DEHYDROGENASE-LIKE C-TERMINAL DOMAIN-CONTAINING PROTEIN"/>
    <property type="match status" value="1"/>
</dbReference>
<dbReference type="EMBL" id="AMCV02000023">
    <property type="protein sequence ID" value="TDZ18589.1"/>
    <property type="molecule type" value="Genomic_DNA"/>
</dbReference>
<keyword evidence="1" id="KW-0560">Oxidoreductase</keyword>
<dbReference type="AlphaFoldDB" id="A0A484FJE4"/>
<dbReference type="OrthoDB" id="542013at2759"/>
<dbReference type="PANTHER" id="PTHR47534">
    <property type="entry name" value="YALI0E05731P"/>
    <property type="match status" value="1"/>
</dbReference>
<dbReference type="GO" id="GO:0016491">
    <property type="term" value="F:oxidoreductase activity"/>
    <property type="evidence" value="ECO:0007669"/>
    <property type="project" value="UniProtKB-KW"/>
</dbReference>
<dbReference type="InterPro" id="IPR052228">
    <property type="entry name" value="Sec_Metab_Biosynth_Oxidored"/>
</dbReference>
<organism evidence="2 3">
    <name type="scientific">Colletotrichum orbiculare (strain 104-T / ATCC 96160 / CBS 514.97 / LARS 414 / MAFF 240422)</name>
    <name type="common">Cucumber anthracnose fungus</name>
    <name type="synonym">Colletotrichum lagenarium</name>
    <dbReference type="NCBI Taxonomy" id="1213857"/>
    <lineage>
        <taxon>Eukaryota</taxon>
        <taxon>Fungi</taxon>
        <taxon>Dikarya</taxon>
        <taxon>Ascomycota</taxon>
        <taxon>Pezizomycotina</taxon>
        <taxon>Sordariomycetes</taxon>
        <taxon>Hypocreomycetidae</taxon>
        <taxon>Glomerellales</taxon>
        <taxon>Glomerellaceae</taxon>
        <taxon>Colletotrichum</taxon>
        <taxon>Colletotrichum orbiculare species complex</taxon>
    </lineage>
</organism>
<dbReference type="Pfam" id="PF00106">
    <property type="entry name" value="adh_short"/>
    <property type="match status" value="1"/>
</dbReference>
<dbReference type="InterPro" id="IPR002347">
    <property type="entry name" value="SDR_fam"/>
</dbReference>
<gene>
    <name evidence="2" type="primary">andH-1</name>
    <name evidence="2" type="ORF">Cob_v008607</name>
</gene>
<accession>A0A484FJE4</accession>
<reference evidence="3" key="1">
    <citation type="journal article" date="2013" name="New Phytol.">
        <title>Comparative genomic and transcriptomic analyses reveal the hemibiotrophic stage shift of Colletotrichum fungi.</title>
        <authorList>
            <person name="Gan P."/>
            <person name="Ikeda K."/>
            <person name="Irieda H."/>
            <person name="Narusaka M."/>
            <person name="O'Connell R.J."/>
            <person name="Narusaka Y."/>
            <person name="Takano Y."/>
            <person name="Kubo Y."/>
            <person name="Shirasu K."/>
        </authorList>
    </citation>
    <scope>NUCLEOTIDE SEQUENCE [LARGE SCALE GENOMIC DNA]</scope>
    <source>
        <strain evidence="3">104-T / ATCC 96160 / CBS 514.97 / LARS 414 / MAFF 240422</strain>
    </source>
</reference>
<evidence type="ECO:0000256" key="1">
    <source>
        <dbReference type="ARBA" id="ARBA00023002"/>
    </source>
</evidence>
<evidence type="ECO:0000313" key="3">
    <source>
        <dbReference type="Proteomes" id="UP000014480"/>
    </source>
</evidence>
<dbReference type="STRING" id="1213857.A0A484FJE4"/>
<comment type="caution">
    <text evidence="2">The sequence shown here is derived from an EMBL/GenBank/DDBJ whole genome shotgun (WGS) entry which is preliminary data.</text>
</comment>
<dbReference type="Gene3D" id="3.40.50.720">
    <property type="entry name" value="NAD(P)-binding Rossmann-like Domain"/>
    <property type="match status" value="1"/>
</dbReference>
<name>A0A484FJE4_COLOR</name>
<sequence length="285" mass="30933">MATRALVVGGTGGIGYAIARHLAAESTSSTVIISGRTQPQDVPHANMEFRHLDASSMRSIKQYTDAYKSAQHPKLDLLVLTQGILTTAGRTETPVEALDRKMALHFYGRQLLVRELAPVLSDDAKVLIVLDGTRGDPAHLHWDDLDLRANFTISNAAAHCISMTDGMIQAYARQDQATGGRRHFVHAYPGFVKTDIFGSLPWYLRAGARALSHVMGVTPDECAANLLRGTEEAAAAGAEDGRFWSCIDAKGNLVADKPAWTEDQIAKVEEHTWKVVDEAIKASSS</sequence>
<dbReference type="InterPro" id="IPR036291">
    <property type="entry name" value="NAD(P)-bd_dom_sf"/>
</dbReference>
<evidence type="ECO:0000313" key="2">
    <source>
        <dbReference type="EMBL" id="TDZ18589.1"/>
    </source>
</evidence>
<reference evidence="3" key="2">
    <citation type="journal article" date="2019" name="Mol. Plant Microbe Interact.">
        <title>Genome sequence resources for four phytopathogenic fungi from the Colletotrichum orbiculare species complex.</title>
        <authorList>
            <person name="Gan P."/>
            <person name="Tsushima A."/>
            <person name="Narusaka M."/>
            <person name="Narusaka Y."/>
            <person name="Takano Y."/>
            <person name="Kubo Y."/>
            <person name="Shirasu K."/>
        </authorList>
    </citation>
    <scope>GENOME REANNOTATION</scope>
    <source>
        <strain evidence="3">104-T / ATCC 96160 / CBS 514.97 / LARS 414 / MAFF 240422</strain>
    </source>
</reference>
<dbReference type="SUPFAM" id="SSF51735">
    <property type="entry name" value="NAD(P)-binding Rossmann-fold domains"/>
    <property type="match status" value="1"/>
</dbReference>